<dbReference type="GO" id="GO:0005524">
    <property type="term" value="F:ATP binding"/>
    <property type="evidence" value="ECO:0007669"/>
    <property type="project" value="UniProtKB-KW"/>
</dbReference>
<dbReference type="InterPro" id="IPR013126">
    <property type="entry name" value="Hsp_70_fam"/>
</dbReference>
<keyword evidence="7" id="KW-1185">Reference proteome</keyword>
<keyword evidence="4" id="KW-0472">Membrane</keyword>
<dbReference type="InterPro" id="IPR018392">
    <property type="entry name" value="LysM"/>
</dbReference>
<dbReference type="Gene3D" id="2.60.34.10">
    <property type="entry name" value="Substrate Binding Domain Of DNAk, Chain A, domain 1"/>
    <property type="match status" value="1"/>
</dbReference>
<proteinExistence type="predicted"/>
<organism evidence="6 7">
    <name type="scientific">Treponema ruminis</name>
    <dbReference type="NCBI Taxonomy" id="744515"/>
    <lineage>
        <taxon>Bacteria</taxon>
        <taxon>Pseudomonadati</taxon>
        <taxon>Spirochaetota</taxon>
        <taxon>Spirochaetia</taxon>
        <taxon>Spirochaetales</taxon>
        <taxon>Treponemataceae</taxon>
        <taxon>Treponema</taxon>
    </lineage>
</organism>
<keyword evidence="1" id="KW-0547">Nucleotide-binding</keyword>
<feature type="compositionally biased region" description="Low complexity" evidence="3">
    <location>
        <begin position="256"/>
        <end position="265"/>
    </location>
</feature>
<gene>
    <name evidence="6" type="ORF">HNP76_002297</name>
</gene>
<dbReference type="EMBL" id="JACHFQ010000007">
    <property type="protein sequence ID" value="MBB5226909.1"/>
    <property type="molecule type" value="Genomic_DNA"/>
</dbReference>
<dbReference type="PANTHER" id="PTHR34700">
    <property type="entry name" value="POTASSIUM BINDING PROTEIN KBP"/>
    <property type="match status" value="1"/>
</dbReference>
<protein>
    <submittedName>
        <fullName evidence="6">LysM repeat protein</fullName>
    </submittedName>
</protein>
<evidence type="ECO:0000256" key="4">
    <source>
        <dbReference type="SAM" id="Phobius"/>
    </source>
</evidence>
<dbReference type="RefSeq" id="WP_184660608.1">
    <property type="nucleotide sequence ID" value="NZ_CP031518.1"/>
</dbReference>
<evidence type="ECO:0000259" key="5">
    <source>
        <dbReference type="PROSITE" id="PS51782"/>
    </source>
</evidence>
<dbReference type="Pfam" id="PF00012">
    <property type="entry name" value="HSP70"/>
    <property type="match status" value="1"/>
</dbReference>
<dbReference type="InterPro" id="IPR036779">
    <property type="entry name" value="LysM_dom_sf"/>
</dbReference>
<feature type="transmembrane region" description="Helical" evidence="4">
    <location>
        <begin position="388"/>
        <end position="410"/>
    </location>
</feature>
<dbReference type="GO" id="GO:0140662">
    <property type="term" value="F:ATP-dependent protein folding chaperone"/>
    <property type="evidence" value="ECO:0007669"/>
    <property type="project" value="InterPro"/>
</dbReference>
<accession>A0A7W8LMU1</accession>
<dbReference type="SMART" id="SM00257">
    <property type="entry name" value="LysM"/>
    <property type="match status" value="1"/>
</dbReference>
<dbReference type="Proteomes" id="UP000518887">
    <property type="component" value="Unassembled WGS sequence"/>
</dbReference>
<evidence type="ECO:0000313" key="7">
    <source>
        <dbReference type="Proteomes" id="UP000518887"/>
    </source>
</evidence>
<dbReference type="AlphaFoldDB" id="A0A7W8LMU1"/>
<feature type="compositionally biased region" description="Acidic residues" evidence="3">
    <location>
        <begin position="298"/>
        <end position="309"/>
    </location>
</feature>
<dbReference type="CDD" id="cd00118">
    <property type="entry name" value="LysM"/>
    <property type="match status" value="1"/>
</dbReference>
<dbReference type="Gene3D" id="3.10.350.10">
    <property type="entry name" value="LysM domain"/>
    <property type="match status" value="1"/>
</dbReference>
<feature type="compositionally biased region" description="Acidic residues" evidence="3">
    <location>
        <begin position="268"/>
        <end position="279"/>
    </location>
</feature>
<feature type="domain" description="LysM" evidence="5">
    <location>
        <begin position="501"/>
        <end position="548"/>
    </location>
</feature>
<evidence type="ECO:0000313" key="6">
    <source>
        <dbReference type="EMBL" id="MBB5226909.1"/>
    </source>
</evidence>
<feature type="region of interest" description="Disordered" evidence="3">
    <location>
        <begin position="335"/>
        <end position="358"/>
    </location>
</feature>
<feature type="region of interest" description="Disordered" evidence="3">
    <location>
        <begin position="152"/>
        <end position="217"/>
    </location>
</feature>
<dbReference type="SUPFAM" id="SSF100920">
    <property type="entry name" value="Heat shock protein 70kD (HSP70), peptide-binding domain"/>
    <property type="match status" value="1"/>
</dbReference>
<evidence type="ECO:0000256" key="2">
    <source>
        <dbReference type="ARBA" id="ARBA00022840"/>
    </source>
</evidence>
<dbReference type="InterPro" id="IPR029047">
    <property type="entry name" value="HSP70_peptide-bd_sf"/>
</dbReference>
<reference evidence="6 7" key="1">
    <citation type="submission" date="2020-08" db="EMBL/GenBank/DDBJ databases">
        <title>Genomic Encyclopedia of Type Strains, Phase IV (KMG-IV): sequencing the most valuable type-strain genomes for metagenomic binning, comparative biology and taxonomic classification.</title>
        <authorList>
            <person name="Goeker M."/>
        </authorList>
    </citation>
    <scope>NUCLEOTIDE SEQUENCE [LARGE SCALE GENOMIC DNA]</scope>
    <source>
        <strain evidence="6 7">DSM 103462</strain>
    </source>
</reference>
<sequence>MKTIGIKLADGTFYPVLEEGTPKKRMLDLTTAKDNQTKVQIDLYRSENGTMEDAEYVDTLEVTKLNPHPNGEPELHLSVGLDEDNKLTAEVVDPETGKKSETEVNLISRTEEERAEPADFAIAGNDDAAADDFAIPEAEETVAADADAIAADEPAIENSDDATFTPEDLPEMDTSSLDNMPFSFDHTEPNAAGNPESSLNQEKFDGKLPDFSDLDDIPVEDSTLESVDFAANPVAENTGDETVQTDTTAIEEPAADETVAADTAENFSTEDFELPDFGDDFGSGSDSSDLPDTFADTDTTEPEGFDLPDFDTPVTNTETSATGLDFDDLNDPAFNTPSDDDLFGSDTSSSGSTGSAMDFSDLYDKETIAGEHASLYDEEEEGKKTHTPMIICIICAIICVIATILLLFVVPSKYNLLASRNTNGVSLLDKFFHKSEPIEITAEEPKEETKFVDVVVEEPKNEAAPEAVEDKIVIAPEPEKVVPKPVPVEEKKPEVKKTADVKYHIRWGDTLWDISESYYKTPWKYPKIADYNKIKNPDLIISGTDIMIPAE</sequence>
<evidence type="ECO:0000256" key="3">
    <source>
        <dbReference type="SAM" id="MobiDB-lite"/>
    </source>
</evidence>
<comment type="caution">
    <text evidence="6">The sequence shown here is derived from an EMBL/GenBank/DDBJ whole genome shotgun (WGS) entry which is preliminary data.</text>
</comment>
<dbReference type="Pfam" id="PF01476">
    <property type="entry name" value="LysM"/>
    <property type="match status" value="1"/>
</dbReference>
<evidence type="ECO:0000256" key="1">
    <source>
        <dbReference type="ARBA" id="ARBA00022741"/>
    </source>
</evidence>
<dbReference type="SUPFAM" id="SSF54106">
    <property type="entry name" value="LysM domain"/>
    <property type="match status" value="1"/>
</dbReference>
<dbReference type="InterPro" id="IPR052196">
    <property type="entry name" value="Bact_Kbp"/>
</dbReference>
<dbReference type="PANTHER" id="PTHR34700:SF4">
    <property type="entry name" value="PHAGE-LIKE ELEMENT PBSX PROTEIN XKDP"/>
    <property type="match status" value="1"/>
</dbReference>
<keyword evidence="4" id="KW-0812">Transmembrane</keyword>
<dbReference type="PROSITE" id="PS51782">
    <property type="entry name" value="LYSM"/>
    <property type="match status" value="1"/>
</dbReference>
<feature type="compositionally biased region" description="Low complexity" evidence="3">
    <location>
        <begin position="344"/>
        <end position="358"/>
    </location>
</feature>
<feature type="region of interest" description="Disordered" evidence="3">
    <location>
        <begin position="230"/>
        <end position="313"/>
    </location>
</feature>
<keyword evidence="4" id="KW-1133">Transmembrane helix</keyword>
<feature type="compositionally biased region" description="Low complexity" evidence="3">
    <location>
        <begin position="280"/>
        <end position="292"/>
    </location>
</feature>
<name>A0A7W8LMU1_9SPIR</name>
<keyword evidence="2" id="KW-0067">ATP-binding</keyword>